<reference evidence="5 6" key="1">
    <citation type="submission" date="2024-08" db="EMBL/GenBank/DDBJ databases">
        <title>Genome mining of Saccharopolyspora cebuensis PGLac3 from Nigerian medicinal plant.</title>
        <authorList>
            <person name="Ezeobiora C.E."/>
            <person name="Igbokwe N.H."/>
            <person name="Amin D.H."/>
            <person name="Mendie U.E."/>
        </authorList>
    </citation>
    <scope>NUCLEOTIDE SEQUENCE [LARGE SCALE GENOMIC DNA]</scope>
    <source>
        <strain evidence="5 6">PGLac3</strain>
    </source>
</reference>
<dbReference type="SUPFAM" id="SSF51905">
    <property type="entry name" value="FAD/NAD(P)-binding domain"/>
    <property type="match status" value="1"/>
</dbReference>
<keyword evidence="2" id="KW-0560">Oxidoreductase</keyword>
<dbReference type="InterPro" id="IPR050097">
    <property type="entry name" value="Ferredoxin-NADP_redctase_2"/>
</dbReference>
<dbReference type="Proteomes" id="UP001564626">
    <property type="component" value="Unassembled WGS sequence"/>
</dbReference>
<dbReference type="PRINTS" id="PR00469">
    <property type="entry name" value="PNDRDTASEII"/>
</dbReference>
<protein>
    <submittedName>
        <fullName evidence="5">NAD(P)/FAD-dependent oxidoreductase</fullName>
    </submittedName>
</protein>
<feature type="domain" description="FAD/NAD(P)-binding" evidence="4">
    <location>
        <begin position="3"/>
        <end position="279"/>
    </location>
</feature>
<dbReference type="Gene3D" id="3.50.50.60">
    <property type="entry name" value="FAD/NAD(P)-binding domain"/>
    <property type="match status" value="2"/>
</dbReference>
<evidence type="ECO:0000313" key="6">
    <source>
        <dbReference type="Proteomes" id="UP001564626"/>
    </source>
</evidence>
<proteinExistence type="predicted"/>
<keyword evidence="1" id="KW-0285">Flavoprotein</keyword>
<dbReference type="InterPro" id="IPR036188">
    <property type="entry name" value="FAD/NAD-bd_sf"/>
</dbReference>
<dbReference type="EMBL" id="JBGEHV010000073">
    <property type="protein sequence ID" value="MEY8043008.1"/>
    <property type="molecule type" value="Genomic_DNA"/>
</dbReference>
<keyword evidence="6" id="KW-1185">Reference proteome</keyword>
<dbReference type="Pfam" id="PF07992">
    <property type="entry name" value="Pyr_redox_2"/>
    <property type="match status" value="1"/>
</dbReference>
<dbReference type="InterPro" id="IPR023753">
    <property type="entry name" value="FAD/NAD-binding_dom"/>
</dbReference>
<name>A0ABV4CR53_9PSEU</name>
<organism evidence="5 6">
    <name type="scientific">Saccharopolyspora cebuensis</name>
    <dbReference type="NCBI Taxonomy" id="418759"/>
    <lineage>
        <taxon>Bacteria</taxon>
        <taxon>Bacillati</taxon>
        <taxon>Actinomycetota</taxon>
        <taxon>Actinomycetes</taxon>
        <taxon>Pseudonocardiales</taxon>
        <taxon>Pseudonocardiaceae</taxon>
        <taxon>Saccharopolyspora</taxon>
    </lineage>
</organism>
<evidence type="ECO:0000313" key="5">
    <source>
        <dbReference type="EMBL" id="MEY8043008.1"/>
    </source>
</evidence>
<dbReference type="PANTHER" id="PTHR48105">
    <property type="entry name" value="THIOREDOXIN REDUCTASE 1-RELATED-RELATED"/>
    <property type="match status" value="1"/>
</dbReference>
<accession>A0ABV4CR53</accession>
<evidence type="ECO:0000256" key="2">
    <source>
        <dbReference type="ARBA" id="ARBA00023002"/>
    </source>
</evidence>
<comment type="catalytic activity">
    <reaction evidence="3">
        <text>[thioredoxin]-dithiol + NADP(+) = [thioredoxin]-disulfide + NADPH + H(+)</text>
        <dbReference type="Rhea" id="RHEA:20345"/>
        <dbReference type="Rhea" id="RHEA-COMP:10698"/>
        <dbReference type="Rhea" id="RHEA-COMP:10700"/>
        <dbReference type="ChEBI" id="CHEBI:15378"/>
        <dbReference type="ChEBI" id="CHEBI:29950"/>
        <dbReference type="ChEBI" id="CHEBI:50058"/>
        <dbReference type="ChEBI" id="CHEBI:57783"/>
        <dbReference type="ChEBI" id="CHEBI:58349"/>
        <dbReference type="EC" id="1.8.1.9"/>
    </reaction>
</comment>
<evidence type="ECO:0000259" key="4">
    <source>
        <dbReference type="Pfam" id="PF07992"/>
    </source>
</evidence>
<dbReference type="PRINTS" id="PR00368">
    <property type="entry name" value="FADPNR"/>
</dbReference>
<evidence type="ECO:0000256" key="3">
    <source>
        <dbReference type="ARBA" id="ARBA00048132"/>
    </source>
</evidence>
<evidence type="ECO:0000256" key="1">
    <source>
        <dbReference type="ARBA" id="ARBA00022630"/>
    </source>
</evidence>
<comment type="caution">
    <text evidence="5">The sequence shown here is derived from an EMBL/GenBank/DDBJ whole genome shotgun (WGS) entry which is preliminary data.</text>
</comment>
<dbReference type="RefSeq" id="WP_345366809.1">
    <property type="nucleotide sequence ID" value="NZ_BAABII010000016.1"/>
</dbReference>
<sequence>MEYDVVVVGGGAAGLAAGMMLGRSRRRVVVVDAGEPRNAPSGHLHGFLSRDGTAPAELLAMGRNEVTRYGGELLTDRVRGIEPGFVVHLAGGRALTTRRVLVATGLRDELPDVPGVLERWGDDVLHCPYCHGYEVRDSPIAVLGGDNRPFTLHQAHLVRQWSDDVVFFPHRIELADEERERLTARGIRIVDGEVARVVADDGGVSGVELAGGQVVPRAAVFVGPRFVPHDELLTGLGCELGDNGWVAVDPSGRTSVDGLWAAGNVVDNPAQLINAASAGSTAAIALNHDLLAADIDRAVAEQDPAGV</sequence>
<gene>
    <name evidence="5" type="ORF">AB8O55_26680</name>
</gene>